<name>A0ABT9I4G9_9GAMM</name>
<dbReference type="Proteomes" id="UP001231109">
    <property type="component" value="Unassembled WGS sequence"/>
</dbReference>
<dbReference type="PROSITE" id="PS51257">
    <property type="entry name" value="PROKAR_LIPOPROTEIN"/>
    <property type="match status" value="1"/>
</dbReference>
<evidence type="ECO:0000313" key="3">
    <source>
        <dbReference type="EMBL" id="MDP5137988.1"/>
    </source>
</evidence>
<evidence type="ECO:0000256" key="2">
    <source>
        <dbReference type="SAM" id="SignalP"/>
    </source>
</evidence>
<dbReference type="PANTHER" id="PTHR33886:SF8">
    <property type="entry name" value="UNSATURATED RHAMNOGALACTURONAN HYDROLASE (EUROFUNG)"/>
    <property type="match status" value="1"/>
</dbReference>
<dbReference type="InterPro" id="IPR010905">
    <property type="entry name" value="Glyco_hydro_88"/>
</dbReference>
<dbReference type="Gene3D" id="1.50.10.10">
    <property type="match status" value="1"/>
</dbReference>
<keyword evidence="2" id="KW-0732">Signal</keyword>
<evidence type="ECO:0000256" key="1">
    <source>
        <dbReference type="ARBA" id="ARBA00022801"/>
    </source>
</evidence>
<dbReference type="Pfam" id="PF16153">
    <property type="entry name" value="DUF4861"/>
    <property type="match status" value="1"/>
</dbReference>
<protein>
    <submittedName>
        <fullName evidence="3">Glycoside hydrolase family 88 protein</fullName>
    </submittedName>
</protein>
<dbReference type="RefSeq" id="WP_305977179.1">
    <property type="nucleotide sequence ID" value="NZ_JAPJDZ010000083.1"/>
</dbReference>
<sequence length="836" mass="93194">MARILFGKTVLSLSIVAIVSACSPQPATTDLSTDSAFATNSSANNFGTSDDATLATLFVSNPSTFARFQQTLIIPFYDLGLTAAQAQALVDQQAGENVASQLIDHNGDGSKDSLLLQLDFVAAEQKQLTISSNTERFNAQQLTKRTQAEISHKIGGEWQAEKYIGGEFKNVSELTPPPQYTDHSEWIRYEGPGIESDKVGYRIYLDWRNGFDVFGNKTGKPVLHSIGLDGYSSYHNMADWGMDLLKVGKSLGAGGFGYWDGEKVQLVSNISGHTAKVIEDGALYSALQIQYKDWQIAGKTRQLTANLAMTAGSRLVHTRLTTSEPIDNIAIGLVKLPKTTLLQGKQDIPGHSWTYLATWGEQTLTGGSDKMGMAVLFKKGTNKQITGDEHSHVAVLTPDSNELEYYFLSAWDGEPGGITTEAEFVAYLEQEIEKLTMPPRLSLKTAYSEQQKTTTLTADVALDWSERLAASEMQRQTPYYAYGGWDYERQRPSKWEYTTGLQLQAYDDLLKLRPNAQWQQVLTDVIDSFITPEGDIRTYKISNYNIDSLNTGNMLLREYQRNPKPQYKQALDLLRKQLSDHPRTKEGAFWHKKIYPHQLWLDGVYMGMPFLANYSQAFEQGHAFDEVVKEFTISRAKLRDPATGLYFHAWDEARQQEWANKDTGLASQFWGRGLGWLAMALVDVLDIIPADQADLRQPLLDMTTELAAALVKVQDAQTGTWYQILDKPDATGNYLESSASSMFTYFFAKAVNKGYLDARYKDTAIKAYQGLVDEFILVHPDNSVSLVNTCQVAGLGFGRDGSYEYYMSEPVFRNDAKANGPFIMAGVQMAKLLGTN</sequence>
<reference evidence="3 4" key="1">
    <citation type="submission" date="2022-11" db="EMBL/GenBank/DDBJ databases">
        <title>Viruses from the air-sea interface of a natural surface slick.</title>
        <authorList>
            <person name="Rahlff J."/>
            <person name="Holmfeldt K."/>
        </authorList>
    </citation>
    <scope>NUCLEOTIDE SEQUENCE [LARGE SCALE GENOMIC DNA]</scope>
    <source>
        <strain evidence="3 4">SMS4</strain>
    </source>
</reference>
<dbReference type="Pfam" id="PF07470">
    <property type="entry name" value="Glyco_hydro_88"/>
    <property type="match status" value="1"/>
</dbReference>
<dbReference type="InterPro" id="IPR008928">
    <property type="entry name" value="6-hairpin_glycosidase_sf"/>
</dbReference>
<dbReference type="InterPro" id="IPR052043">
    <property type="entry name" value="PolySaccharide_Degr_Enz"/>
</dbReference>
<comment type="caution">
    <text evidence="3">The sequence shown here is derived from an EMBL/GenBank/DDBJ whole genome shotgun (WGS) entry which is preliminary data.</text>
</comment>
<organism evidence="3 4">
    <name type="scientific">Rheinheimera baltica</name>
    <dbReference type="NCBI Taxonomy" id="67576"/>
    <lineage>
        <taxon>Bacteria</taxon>
        <taxon>Pseudomonadati</taxon>
        <taxon>Pseudomonadota</taxon>
        <taxon>Gammaproteobacteria</taxon>
        <taxon>Chromatiales</taxon>
        <taxon>Chromatiaceae</taxon>
        <taxon>Rheinheimera</taxon>
    </lineage>
</organism>
<dbReference type="EMBL" id="JAPJDZ010000083">
    <property type="protein sequence ID" value="MDP5137988.1"/>
    <property type="molecule type" value="Genomic_DNA"/>
</dbReference>
<keyword evidence="1 3" id="KW-0378">Hydrolase</keyword>
<dbReference type="InterPro" id="IPR032342">
    <property type="entry name" value="DUF4861"/>
</dbReference>
<accession>A0ABT9I4G9</accession>
<feature type="chain" id="PRO_5047296495" evidence="2">
    <location>
        <begin position="22"/>
        <end position="836"/>
    </location>
</feature>
<feature type="signal peptide" evidence="2">
    <location>
        <begin position="1"/>
        <end position="21"/>
    </location>
</feature>
<keyword evidence="4" id="KW-1185">Reference proteome</keyword>
<evidence type="ECO:0000313" key="4">
    <source>
        <dbReference type="Proteomes" id="UP001231109"/>
    </source>
</evidence>
<dbReference type="InterPro" id="IPR012341">
    <property type="entry name" value="6hp_glycosidase-like_sf"/>
</dbReference>
<dbReference type="PANTHER" id="PTHR33886">
    <property type="entry name" value="UNSATURATED RHAMNOGALACTURONAN HYDROLASE (EUROFUNG)"/>
    <property type="match status" value="1"/>
</dbReference>
<dbReference type="GO" id="GO:0016787">
    <property type="term" value="F:hydrolase activity"/>
    <property type="evidence" value="ECO:0007669"/>
    <property type="project" value="UniProtKB-KW"/>
</dbReference>
<dbReference type="SUPFAM" id="SSF48208">
    <property type="entry name" value="Six-hairpin glycosidases"/>
    <property type="match status" value="1"/>
</dbReference>
<gene>
    <name evidence="3" type="ORF">ORJ04_18725</name>
</gene>
<proteinExistence type="predicted"/>